<keyword evidence="1" id="KW-0812">Transmembrane</keyword>
<reference evidence="2 3" key="1">
    <citation type="journal article" date="2019" name="Int. J. Syst. Evol. Microbiol.">
        <title>The Global Catalogue of Microorganisms (GCM) 10K type strain sequencing project: providing services to taxonomists for standard genome sequencing and annotation.</title>
        <authorList>
            <consortium name="The Broad Institute Genomics Platform"/>
            <consortium name="The Broad Institute Genome Sequencing Center for Infectious Disease"/>
            <person name="Wu L."/>
            <person name="Ma J."/>
        </authorList>
    </citation>
    <scope>NUCLEOTIDE SEQUENCE [LARGE SCALE GENOMIC DNA]</scope>
    <source>
        <strain evidence="2 3">DT72</strain>
    </source>
</reference>
<keyword evidence="1" id="KW-0472">Membrane</keyword>
<evidence type="ECO:0000256" key="1">
    <source>
        <dbReference type="SAM" id="Phobius"/>
    </source>
</evidence>
<proteinExistence type="predicted"/>
<feature type="transmembrane region" description="Helical" evidence="1">
    <location>
        <begin position="78"/>
        <end position="98"/>
    </location>
</feature>
<gene>
    <name evidence="2" type="ORF">ACFQJ6_14610</name>
</gene>
<dbReference type="AlphaFoldDB" id="A0ABD5WP34"/>
<evidence type="ECO:0000313" key="3">
    <source>
        <dbReference type="Proteomes" id="UP001596407"/>
    </source>
</evidence>
<name>A0ABD5WP34_9EURY</name>
<evidence type="ECO:0000313" key="2">
    <source>
        <dbReference type="EMBL" id="MFC7081145.1"/>
    </source>
</evidence>
<protein>
    <submittedName>
        <fullName evidence="2">DUF998 domain-containing protein</fullName>
    </submittedName>
</protein>
<comment type="caution">
    <text evidence="2">The sequence shown here is derived from an EMBL/GenBank/DDBJ whole genome shotgun (WGS) entry which is preliminary data.</text>
</comment>
<dbReference type="EMBL" id="JBHSZH010000005">
    <property type="protein sequence ID" value="MFC7081145.1"/>
    <property type="molecule type" value="Genomic_DNA"/>
</dbReference>
<feature type="transmembrane region" description="Helical" evidence="1">
    <location>
        <begin position="23"/>
        <end position="42"/>
    </location>
</feature>
<keyword evidence="1" id="KW-1133">Transmembrane helix</keyword>
<dbReference type="InterPro" id="IPR009339">
    <property type="entry name" value="DUF998"/>
</dbReference>
<feature type="transmembrane region" description="Helical" evidence="1">
    <location>
        <begin position="48"/>
        <end position="66"/>
    </location>
</feature>
<sequence>MVLSGALVLVATYFVHRTFGRRVVSVPLALFGVGVLGVGVFPGNRVPWHGIFALLTFVSGGVTVVLSSRVVTSPFRYLCLAFGGVSLTALASAIFLGSANPLLVLGLGGVERWVVYPLLLWMTGFGGYLMGHADRGRESSARR</sequence>
<keyword evidence="3" id="KW-1185">Reference proteome</keyword>
<accession>A0ABD5WP34</accession>
<dbReference type="Pfam" id="PF06197">
    <property type="entry name" value="DUF998"/>
    <property type="match status" value="1"/>
</dbReference>
<feature type="transmembrane region" description="Helical" evidence="1">
    <location>
        <begin position="113"/>
        <end position="133"/>
    </location>
</feature>
<organism evidence="2 3">
    <name type="scientific">Halorussus caseinilyticus</name>
    <dbReference type="NCBI Taxonomy" id="3034025"/>
    <lineage>
        <taxon>Archaea</taxon>
        <taxon>Methanobacteriati</taxon>
        <taxon>Methanobacteriota</taxon>
        <taxon>Stenosarchaea group</taxon>
        <taxon>Halobacteria</taxon>
        <taxon>Halobacteriales</taxon>
        <taxon>Haladaptataceae</taxon>
        <taxon>Halorussus</taxon>
    </lineage>
</organism>
<dbReference type="Proteomes" id="UP001596407">
    <property type="component" value="Unassembled WGS sequence"/>
</dbReference>